<evidence type="ECO:0000256" key="1">
    <source>
        <dbReference type="SAM" id="MobiDB-lite"/>
    </source>
</evidence>
<sequence>MPYKEETESGQNSGGNKQIMNESSNHRKNNQRRTPEFATSQRVNLRTTQKKSQKIRTDPPSLKYINPNTNLTLLGNTARLLAKKSQYLWTDQSANMNQVHVRPWFGGVSRLWMSV</sequence>
<gene>
    <name evidence="2" type="ORF">LY89DRAFT_357792</name>
</gene>
<reference evidence="2 3" key="1">
    <citation type="submission" date="2015-10" db="EMBL/GenBank/DDBJ databases">
        <title>Full genome of DAOMC 229536 Phialocephala scopiformis, a fungal endophyte of spruce producing the potent anti-insectan compound rugulosin.</title>
        <authorList>
            <consortium name="DOE Joint Genome Institute"/>
            <person name="Walker A.K."/>
            <person name="Frasz S.L."/>
            <person name="Seifert K.A."/>
            <person name="Miller J.D."/>
            <person name="Mondo S.J."/>
            <person name="Labutti K."/>
            <person name="Lipzen A."/>
            <person name="Dockter R."/>
            <person name="Kennedy M."/>
            <person name="Grigoriev I.V."/>
            <person name="Spatafora J.W."/>
        </authorList>
    </citation>
    <scope>NUCLEOTIDE SEQUENCE [LARGE SCALE GENOMIC DNA]</scope>
    <source>
        <strain evidence="2 3">CBS 120377</strain>
    </source>
</reference>
<dbReference type="EMBL" id="KQ947439">
    <property type="protein sequence ID" value="KUJ07566.1"/>
    <property type="molecule type" value="Genomic_DNA"/>
</dbReference>
<dbReference type="KEGG" id="psco:LY89DRAFT_357792"/>
<feature type="compositionally biased region" description="Polar residues" evidence="1">
    <location>
        <begin position="9"/>
        <end position="23"/>
    </location>
</feature>
<protein>
    <submittedName>
        <fullName evidence="2">Uncharacterized protein</fullName>
    </submittedName>
</protein>
<evidence type="ECO:0000313" key="3">
    <source>
        <dbReference type="Proteomes" id="UP000070700"/>
    </source>
</evidence>
<accession>A0A132B575</accession>
<name>A0A132B575_MOLSC</name>
<proteinExistence type="predicted"/>
<evidence type="ECO:0000313" key="2">
    <source>
        <dbReference type="EMBL" id="KUJ07566.1"/>
    </source>
</evidence>
<feature type="region of interest" description="Disordered" evidence="1">
    <location>
        <begin position="1"/>
        <end position="63"/>
    </location>
</feature>
<keyword evidence="3" id="KW-1185">Reference proteome</keyword>
<organism evidence="2 3">
    <name type="scientific">Mollisia scopiformis</name>
    <name type="common">Conifer needle endophyte fungus</name>
    <name type="synonym">Phialocephala scopiformis</name>
    <dbReference type="NCBI Taxonomy" id="149040"/>
    <lineage>
        <taxon>Eukaryota</taxon>
        <taxon>Fungi</taxon>
        <taxon>Dikarya</taxon>
        <taxon>Ascomycota</taxon>
        <taxon>Pezizomycotina</taxon>
        <taxon>Leotiomycetes</taxon>
        <taxon>Helotiales</taxon>
        <taxon>Mollisiaceae</taxon>
        <taxon>Mollisia</taxon>
    </lineage>
</organism>
<dbReference type="InParanoid" id="A0A132B575"/>
<dbReference type="Proteomes" id="UP000070700">
    <property type="component" value="Unassembled WGS sequence"/>
</dbReference>
<dbReference type="AlphaFoldDB" id="A0A132B575"/>
<feature type="compositionally biased region" description="Polar residues" evidence="1">
    <location>
        <begin position="37"/>
        <end position="47"/>
    </location>
</feature>
<dbReference type="GeneID" id="28816700"/>
<dbReference type="RefSeq" id="XP_018061921.1">
    <property type="nucleotide sequence ID" value="XM_018206974.1"/>
</dbReference>